<name>A0A6A4DG12_9STRA</name>
<keyword evidence="2" id="KW-0812">Transmembrane</keyword>
<sequence length="224" mass="23759">MPTKSSGPRPEASDHSGSSFESPATVTMDRVDGHPVTYDSALESSDAKEDDEDDDWEVRGHHDRGRRGSGSVCGAKQRAFGEDDGEDGAKDFPKTAEATIQPTGIRPPLNGDTPAANSVRGVDENEEQLDASVLAQDARETESLLRAMGCESQMYPSTMALADWSPTEAAAALTKWKKKLRVAFGATTAGVATLVLGSTTYIVPAETDPSRVPLPPTPQKGPTM</sequence>
<comment type="caution">
    <text evidence="3">The sequence shown here is derived from an EMBL/GenBank/DDBJ whole genome shotgun (WGS) entry which is preliminary data.</text>
</comment>
<keyword evidence="2" id="KW-1133">Transmembrane helix</keyword>
<evidence type="ECO:0000256" key="2">
    <source>
        <dbReference type="SAM" id="Phobius"/>
    </source>
</evidence>
<protein>
    <recommendedName>
        <fullName evidence="5">Transmembrane protein</fullName>
    </recommendedName>
</protein>
<keyword evidence="2" id="KW-0472">Membrane</keyword>
<organism evidence="3 4">
    <name type="scientific">Phytophthora rubi</name>
    <dbReference type="NCBI Taxonomy" id="129364"/>
    <lineage>
        <taxon>Eukaryota</taxon>
        <taxon>Sar</taxon>
        <taxon>Stramenopiles</taxon>
        <taxon>Oomycota</taxon>
        <taxon>Peronosporomycetes</taxon>
        <taxon>Peronosporales</taxon>
        <taxon>Peronosporaceae</taxon>
        <taxon>Phytophthora</taxon>
    </lineage>
</organism>
<accession>A0A6A4DG12</accession>
<feature type="compositionally biased region" description="Polar residues" evidence="1">
    <location>
        <begin position="15"/>
        <end position="25"/>
    </location>
</feature>
<dbReference type="Proteomes" id="UP000434957">
    <property type="component" value="Unassembled WGS sequence"/>
</dbReference>
<proteinExistence type="predicted"/>
<reference evidence="3 4" key="1">
    <citation type="submission" date="2018-08" db="EMBL/GenBank/DDBJ databases">
        <title>Genomic investigation of the strawberry pathogen Phytophthora fragariae indicates pathogenicity is determined by transcriptional variation in three key races.</title>
        <authorList>
            <person name="Adams T.M."/>
            <person name="Armitage A.D."/>
            <person name="Sobczyk M.K."/>
            <person name="Bates H.J."/>
            <person name="Dunwell J.M."/>
            <person name="Nellist C.F."/>
            <person name="Harrison R.J."/>
        </authorList>
    </citation>
    <scope>NUCLEOTIDE SEQUENCE [LARGE SCALE GENOMIC DNA]</scope>
    <source>
        <strain evidence="3 4">SCRP333</strain>
    </source>
</reference>
<dbReference type="AlphaFoldDB" id="A0A6A4DG12"/>
<feature type="compositionally biased region" description="Pro residues" evidence="1">
    <location>
        <begin position="212"/>
        <end position="224"/>
    </location>
</feature>
<evidence type="ECO:0000256" key="1">
    <source>
        <dbReference type="SAM" id="MobiDB-lite"/>
    </source>
</evidence>
<evidence type="ECO:0000313" key="3">
    <source>
        <dbReference type="EMBL" id="KAE9304906.1"/>
    </source>
</evidence>
<feature type="region of interest" description="Disordered" evidence="1">
    <location>
        <begin position="1"/>
        <end position="112"/>
    </location>
</feature>
<dbReference type="EMBL" id="QXFT01002049">
    <property type="protein sequence ID" value="KAE9304906.1"/>
    <property type="molecule type" value="Genomic_DNA"/>
</dbReference>
<feature type="region of interest" description="Disordered" evidence="1">
    <location>
        <begin position="205"/>
        <end position="224"/>
    </location>
</feature>
<keyword evidence="4" id="KW-1185">Reference proteome</keyword>
<evidence type="ECO:0000313" key="4">
    <source>
        <dbReference type="Proteomes" id="UP000434957"/>
    </source>
</evidence>
<gene>
    <name evidence="3" type="ORF">PR003_g21630</name>
</gene>
<feature type="transmembrane region" description="Helical" evidence="2">
    <location>
        <begin position="182"/>
        <end position="203"/>
    </location>
</feature>
<evidence type="ECO:0008006" key="5">
    <source>
        <dbReference type="Google" id="ProtNLM"/>
    </source>
</evidence>